<feature type="non-terminal residue" evidence="1">
    <location>
        <position position="1"/>
    </location>
</feature>
<evidence type="ECO:0000313" key="2">
    <source>
        <dbReference type="Proteomes" id="UP000307440"/>
    </source>
</evidence>
<dbReference type="OrthoDB" id="3262196at2759"/>
<gene>
    <name evidence="1" type="ORF">FA15DRAFT_737817</name>
</gene>
<evidence type="ECO:0000313" key="1">
    <source>
        <dbReference type="EMBL" id="TFK25317.1"/>
    </source>
</evidence>
<proteinExistence type="predicted"/>
<keyword evidence="2" id="KW-1185">Reference proteome</keyword>
<dbReference type="AlphaFoldDB" id="A0A5C3KYD8"/>
<accession>A0A5C3KYD8</accession>
<sequence length="209" mass="23924">EEIFELKPGELESIFSDLHLLYIVKWHDSWDAVIRPYHKSIQDFLLDPACCGEDLYILHYTVMGKWTTLILGILAKASDSVLAGVDWKSTPESHRLVWAHSKMLFQVPLSLAVDDDAQWPVILEEWHCIYKPFMDQGLSSPLACILRGSSTFAPSWTQNYQSNRVFGFICGFMLYEAPWLAGSEWDPTVWQDMLELFDFLKERGGSGTA</sequence>
<dbReference type="EMBL" id="ML210188">
    <property type="protein sequence ID" value="TFK25317.1"/>
    <property type="molecule type" value="Genomic_DNA"/>
</dbReference>
<dbReference type="Proteomes" id="UP000307440">
    <property type="component" value="Unassembled WGS sequence"/>
</dbReference>
<reference evidence="1 2" key="1">
    <citation type="journal article" date="2019" name="Nat. Ecol. Evol.">
        <title>Megaphylogeny resolves global patterns of mushroom evolution.</title>
        <authorList>
            <person name="Varga T."/>
            <person name="Krizsan K."/>
            <person name="Foldi C."/>
            <person name="Dima B."/>
            <person name="Sanchez-Garcia M."/>
            <person name="Sanchez-Ramirez S."/>
            <person name="Szollosi G.J."/>
            <person name="Szarkandi J.G."/>
            <person name="Papp V."/>
            <person name="Albert L."/>
            <person name="Andreopoulos W."/>
            <person name="Angelini C."/>
            <person name="Antonin V."/>
            <person name="Barry K.W."/>
            <person name="Bougher N.L."/>
            <person name="Buchanan P."/>
            <person name="Buyck B."/>
            <person name="Bense V."/>
            <person name="Catcheside P."/>
            <person name="Chovatia M."/>
            <person name="Cooper J."/>
            <person name="Damon W."/>
            <person name="Desjardin D."/>
            <person name="Finy P."/>
            <person name="Geml J."/>
            <person name="Haridas S."/>
            <person name="Hughes K."/>
            <person name="Justo A."/>
            <person name="Karasinski D."/>
            <person name="Kautmanova I."/>
            <person name="Kiss B."/>
            <person name="Kocsube S."/>
            <person name="Kotiranta H."/>
            <person name="LaButti K.M."/>
            <person name="Lechner B.E."/>
            <person name="Liimatainen K."/>
            <person name="Lipzen A."/>
            <person name="Lukacs Z."/>
            <person name="Mihaltcheva S."/>
            <person name="Morgado L.N."/>
            <person name="Niskanen T."/>
            <person name="Noordeloos M.E."/>
            <person name="Ohm R.A."/>
            <person name="Ortiz-Santana B."/>
            <person name="Ovrebo C."/>
            <person name="Racz N."/>
            <person name="Riley R."/>
            <person name="Savchenko A."/>
            <person name="Shiryaev A."/>
            <person name="Soop K."/>
            <person name="Spirin V."/>
            <person name="Szebenyi C."/>
            <person name="Tomsovsky M."/>
            <person name="Tulloss R.E."/>
            <person name="Uehling J."/>
            <person name="Grigoriev I.V."/>
            <person name="Vagvolgyi C."/>
            <person name="Papp T."/>
            <person name="Martin F.M."/>
            <person name="Miettinen O."/>
            <person name="Hibbett D.S."/>
            <person name="Nagy L.G."/>
        </authorList>
    </citation>
    <scope>NUCLEOTIDE SEQUENCE [LARGE SCALE GENOMIC DNA]</scope>
    <source>
        <strain evidence="1 2">CBS 121175</strain>
    </source>
</reference>
<name>A0A5C3KYD8_COPMA</name>
<protein>
    <submittedName>
        <fullName evidence="1">Uncharacterized protein</fullName>
    </submittedName>
</protein>
<organism evidence="1 2">
    <name type="scientific">Coprinopsis marcescibilis</name>
    <name type="common">Agaric fungus</name>
    <name type="synonym">Psathyrella marcescibilis</name>
    <dbReference type="NCBI Taxonomy" id="230819"/>
    <lineage>
        <taxon>Eukaryota</taxon>
        <taxon>Fungi</taxon>
        <taxon>Dikarya</taxon>
        <taxon>Basidiomycota</taxon>
        <taxon>Agaricomycotina</taxon>
        <taxon>Agaricomycetes</taxon>
        <taxon>Agaricomycetidae</taxon>
        <taxon>Agaricales</taxon>
        <taxon>Agaricineae</taxon>
        <taxon>Psathyrellaceae</taxon>
        <taxon>Coprinopsis</taxon>
    </lineage>
</organism>